<dbReference type="GO" id="GO:0005829">
    <property type="term" value="C:cytosol"/>
    <property type="evidence" value="ECO:0007669"/>
    <property type="project" value="UniProtKB-ARBA"/>
</dbReference>
<dbReference type="STRING" id="642492.Clole_2080"/>
<dbReference type="PANTHER" id="PTHR47683">
    <property type="entry name" value="PSEUDOURIDINE SYNTHASE FAMILY PROTEIN-RELATED"/>
    <property type="match status" value="1"/>
</dbReference>
<dbReference type="InterPro" id="IPR050343">
    <property type="entry name" value="RsuA_PseudoU_synthase"/>
</dbReference>
<dbReference type="SMART" id="SM00363">
    <property type="entry name" value="S4"/>
    <property type="match status" value="1"/>
</dbReference>
<dbReference type="GO" id="GO:0000455">
    <property type="term" value="P:enzyme-directed rRNA pseudouridine synthesis"/>
    <property type="evidence" value="ECO:0007669"/>
    <property type="project" value="UniProtKB-ARBA"/>
</dbReference>
<evidence type="ECO:0000256" key="3">
    <source>
        <dbReference type="ARBA" id="ARBA00023235"/>
    </source>
</evidence>
<dbReference type="PROSITE" id="PS50889">
    <property type="entry name" value="S4"/>
    <property type="match status" value="1"/>
</dbReference>
<dbReference type="InterPro" id="IPR020094">
    <property type="entry name" value="TruA/RsuA/RluB/E/F_N"/>
</dbReference>
<sequence length="242" mass="27490">MSGKKIRLDKYLVHVGYGTRSTVQKIIRGKKVKVDGQVIIKPETAVNSLTSVVEVNGERMDYQEFYHFILNKPRGYITATEDGRDQTVLDLLEERDQNKEVFPVGRLDKDTEGLLILTNDGKMAHGLLSPKRHVDKVYYARVAGKMTEEDIKMFAEGIALTDGTKYAPGKLEIIRSDEESEIYVTIHEGKFHQVKRMVQAVGKEVVYLKRIKMGGLELPEDLSLGTYRTLTKEELDLLTQTQ</sequence>
<dbReference type="Gene3D" id="3.10.290.10">
    <property type="entry name" value="RNA-binding S4 domain"/>
    <property type="match status" value="1"/>
</dbReference>
<evidence type="ECO:0000256" key="5">
    <source>
        <dbReference type="RuleBase" id="RU003887"/>
    </source>
</evidence>
<dbReference type="InterPro" id="IPR018496">
    <property type="entry name" value="PsdUridine_synth_RsuA/RluB_CS"/>
</dbReference>
<dbReference type="InterPro" id="IPR006145">
    <property type="entry name" value="PsdUridine_synth_RsuA/RluA"/>
</dbReference>
<dbReference type="InterPro" id="IPR002942">
    <property type="entry name" value="S4_RNA-bd"/>
</dbReference>
<dbReference type="EMBL" id="CP002582">
    <property type="protein sequence ID" value="ADZ83794.1"/>
    <property type="molecule type" value="Genomic_DNA"/>
</dbReference>
<dbReference type="PANTHER" id="PTHR47683:SF4">
    <property type="entry name" value="PSEUDOURIDINE SYNTHASE"/>
    <property type="match status" value="1"/>
</dbReference>
<dbReference type="HOGENOM" id="CLU_024979_1_2_9"/>
<keyword evidence="2 4" id="KW-0694">RNA-binding</keyword>
<dbReference type="eggNOG" id="COG1187">
    <property type="taxonomic scope" value="Bacteria"/>
</dbReference>
<dbReference type="KEGG" id="cle:Clole_2080"/>
<protein>
    <recommendedName>
        <fullName evidence="5">Pseudouridine synthase</fullName>
        <ecNumber evidence="5">5.4.99.-</ecNumber>
    </recommendedName>
</protein>
<dbReference type="EC" id="5.4.99.-" evidence="5"/>
<dbReference type="AlphaFoldDB" id="F2JQD2"/>
<evidence type="ECO:0000313" key="8">
    <source>
        <dbReference type="Proteomes" id="UP000008467"/>
    </source>
</evidence>
<dbReference type="InterPro" id="IPR042092">
    <property type="entry name" value="PsdUridine_s_RsuA/RluB/E/F_cat"/>
</dbReference>
<dbReference type="GO" id="GO:0003723">
    <property type="term" value="F:RNA binding"/>
    <property type="evidence" value="ECO:0007669"/>
    <property type="project" value="UniProtKB-KW"/>
</dbReference>
<evidence type="ECO:0000256" key="4">
    <source>
        <dbReference type="PROSITE-ProRule" id="PRU00182"/>
    </source>
</evidence>
<dbReference type="CDD" id="cd02553">
    <property type="entry name" value="PseudoU_synth_RsuA"/>
    <property type="match status" value="1"/>
</dbReference>
<evidence type="ECO:0000259" key="6">
    <source>
        <dbReference type="SMART" id="SM00363"/>
    </source>
</evidence>
<reference evidence="7 8" key="1">
    <citation type="journal article" date="2011" name="J. Bacteriol.">
        <title>Complete genome sequence of the cellulose-degrading bacterium Cellulosilyticum lentocellum.</title>
        <authorList>
            <consortium name="US DOE Joint Genome Institute"/>
            <person name="Miller D.A."/>
            <person name="Suen G."/>
            <person name="Bruce D."/>
            <person name="Copeland A."/>
            <person name="Cheng J.F."/>
            <person name="Detter C."/>
            <person name="Goodwin L.A."/>
            <person name="Han C.S."/>
            <person name="Hauser L.J."/>
            <person name="Land M.L."/>
            <person name="Lapidus A."/>
            <person name="Lucas S."/>
            <person name="Meincke L."/>
            <person name="Pitluck S."/>
            <person name="Tapia R."/>
            <person name="Teshima H."/>
            <person name="Woyke T."/>
            <person name="Fox B.G."/>
            <person name="Angert E.R."/>
            <person name="Currie C.R."/>
        </authorList>
    </citation>
    <scope>NUCLEOTIDE SEQUENCE [LARGE SCALE GENOMIC DNA]</scope>
    <source>
        <strain evidence="8">ATCC 49066 / DSM 5427 / NCIMB 11756 / RHM5</strain>
    </source>
</reference>
<name>F2JQD2_CELLD</name>
<dbReference type="SUPFAM" id="SSF55174">
    <property type="entry name" value="Alpha-L RNA-binding motif"/>
    <property type="match status" value="1"/>
</dbReference>
<keyword evidence="3 5" id="KW-0413">Isomerase</keyword>
<proteinExistence type="inferred from homology"/>
<evidence type="ECO:0000313" key="7">
    <source>
        <dbReference type="EMBL" id="ADZ83794.1"/>
    </source>
</evidence>
<dbReference type="InterPro" id="IPR036986">
    <property type="entry name" value="S4_RNA-bd_sf"/>
</dbReference>
<dbReference type="FunFam" id="3.30.70.1560:FF:000001">
    <property type="entry name" value="Pseudouridine synthase"/>
    <property type="match status" value="1"/>
</dbReference>
<dbReference type="InterPro" id="IPR000748">
    <property type="entry name" value="PsdUridine_synth_RsuA/RluB/E/F"/>
</dbReference>
<keyword evidence="8" id="KW-1185">Reference proteome</keyword>
<gene>
    <name evidence="7" type="ordered locus">Clole_2080</name>
</gene>
<organism evidence="7 8">
    <name type="scientific">Cellulosilyticum lentocellum (strain ATCC 49066 / DSM 5427 / NCIMB 11756 / RHM5)</name>
    <name type="common">Clostridium lentocellum</name>
    <dbReference type="NCBI Taxonomy" id="642492"/>
    <lineage>
        <taxon>Bacteria</taxon>
        <taxon>Bacillati</taxon>
        <taxon>Bacillota</taxon>
        <taxon>Clostridia</taxon>
        <taxon>Lachnospirales</taxon>
        <taxon>Cellulosilyticaceae</taxon>
        <taxon>Cellulosilyticum</taxon>
    </lineage>
</organism>
<accession>F2JQD2</accession>
<dbReference type="Gene3D" id="3.30.70.580">
    <property type="entry name" value="Pseudouridine synthase I, catalytic domain, N-terminal subdomain"/>
    <property type="match status" value="1"/>
</dbReference>
<evidence type="ECO:0000256" key="2">
    <source>
        <dbReference type="ARBA" id="ARBA00022884"/>
    </source>
</evidence>
<dbReference type="PROSITE" id="PS01149">
    <property type="entry name" value="PSI_RSU"/>
    <property type="match status" value="1"/>
</dbReference>
<feature type="domain" description="RNA-binding S4" evidence="6">
    <location>
        <begin position="6"/>
        <end position="65"/>
    </location>
</feature>
<comment type="similarity">
    <text evidence="1 5">Belongs to the pseudouridine synthase RsuA family.</text>
</comment>
<dbReference type="RefSeq" id="WP_013657088.1">
    <property type="nucleotide sequence ID" value="NC_015275.1"/>
</dbReference>
<evidence type="ECO:0000256" key="1">
    <source>
        <dbReference type="ARBA" id="ARBA00008348"/>
    </source>
</evidence>
<dbReference type="Pfam" id="PF00849">
    <property type="entry name" value="PseudoU_synth_2"/>
    <property type="match status" value="1"/>
</dbReference>
<dbReference type="InterPro" id="IPR020103">
    <property type="entry name" value="PsdUridine_synth_cat_dom_sf"/>
</dbReference>
<dbReference type="Gene3D" id="3.30.70.1560">
    <property type="entry name" value="Alpha-L RNA-binding motif"/>
    <property type="match status" value="1"/>
</dbReference>
<dbReference type="GO" id="GO:0120159">
    <property type="term" value="F:rRNA pseudouridine synthase activity"/>
    <property type="evidence" value="ECO:0007669"/>
    <property type="project" value="UniProtKB-ARBA"/>
</dbReference>
<dbReference type="Pfam" id="PF01479">
    <property type="entry name" value="S4"/>
    <property type="match status" value="1"/>
</dbReference>
<dbReference type="CDD" id="cd00165">
    <property type="entry name" value="S4"/>
    <property type="match status" value="1"/>
</dbReference>
<dbReference type="NCBIfam" id="TIGR00093">
    <property type="entry name" value="pseudouridine synthase"/>
    <property type="match status" value="1"/>
</dbReference>
<dbReference type="Proteomes" id="UP000008467">
    <property type="component" value="Chromosome"/>
</dbReference>
<dbReference type="SUPFAM" id="SSF55120">
    <property type="entry name" value="Pseudouridine synthase"/>
    <property type="match status" value="1"/>
</dbReference>